<proteinExistence type="predicted"/>
<name>S8D973_9LAMI</name>
<dbReference type="EMBL" id="AUSU01000227">
    <property type="protein sequence ID" value="EPS73976.1"/>
    <property type="molecule type" value="Genomic_DNA"/>
</dbReference>
<gene>
    <name evidence="2" type="ORF">M569_00784</name>
</gene>
<comment type="caution">
    <text evidence="2">The sequence shown here is derived from an EMBL/GenBank/DDBJ whole genome shotgun (WGS) entry which is preliminary data.</text>
</comment>
<sequence>MTETHLCVCLFFSIIGVSAAVEVRLGVIDTANECEEKKLMVVKVDHGFRPTPDFEE</sequence>
<accession>S8D973</accession>
<keyword evidence="3" id="KW-1185">Reference proteome</keyword>
<reference evidence="2 3" key="1">
    <citation type="journal article" date="2013" name="BMC Genomics">
        <title>The miniature genome of a carnivorous plant Genlisea aurea contains a low number of genes and short non-coding sequences.</title>
        <authorList>
            <person name="Leushkin E.V."/>
            <person name="Sutormin R.A."/>
            <person name="Nabieva E.R."/>
            <person name="Penin A.A."/>
            <person name="Kondrashov A.S."/>
            <person name="Logacheva M.D."/>
        </authorList>
    </citation>
    <scope>NUCLEOTIDE SEQUENCE [LARGE SCALE GENOMIC DNA]</scope>
</reference>
<dbReference type="Proteomes" id="UP000015453">
    <property type="component" value="Unassembled WGS sequence"/>
</dbReference>
<evidence type="ECO:0000313" key="3">
    <source>
        <dbReference type="Proteomes" id="UP000015453"/>
    </source>
</evidence>
<feature type="signal peptide" evidence="1">
    <location>
        <begin position="1"/>
        <end position="20"/>
    </location>
</feature>
<feature type="chain" id="PRO_5004549511" evidence="1">
    <location>
        <begin position="21"/>
        <end position="56"/>
    </location>
</feature>
<protein>
    <submittedName>
        <fullName evidence="2">Uncharacterized protein</fullName>
    </submittedName>
</protein>
<organism evidence="2 3">
    <name type="scientific">Genlisea aurea</name>
    <dbReference type="NCBI Taxonomy" id="192259"/>
    <lineage>
        <taxon>Eukaryota</taxon>
        <taxon>Viridiplantae</taxon>
        <taxon>Streptophyta</taxon>
        <taxon>Embryophyta</taxon>
        <taxon>Tracheophyta</taxon>
        <taxon>Spermatophyta</taxon>
        <taxon>Magnoliopsida</taxon>
        <taxon>eudicotyledons</taxon>
        <taxon>Gunneridae</taxon>
        <taxon>Pentapetalae</taxon>
        <taxon>asterids</taxon>
        <taxon>lamiids</taxon>
        <taxon>Lamiales</taxon>
        <taxon>Lentibulariaceae</taxon>
        <taxon>Genlisea</taxon>
    </lineage>
</organism>
<evidence type="ECO:0000313" key="2">
    <source>
        <dbReference type="EMBL" id="EPS73976.1"/>
    </source>
</evidence>
<keyword evidence="1" id="KW-0732">Signal</keyword>
<evidence type="ECO:0000256" key="1">
    <source>
        <dbReference type="SAM" id="SignalP"/>
    </source>
</evidence>
<dbReference type="AlphaFoldDB" id="S8D973"/>